<dbReference type="SUPFAM" id="SSF56112">
    <property type="entry name" value="Protein kinase-like (PK-like)"/>
    <property type="match status" value="1"/>
</dbReference>
<dbReference type="Gene3D" id="1.10.510.10">
    <property type="entry name" value="Transferase(Phosphotransferase) domain 1"/>
    <property type="match status" value="1"/>
</dbReference>
<feature type="domain" description="Protein kinase" evidence="6">
    <location>
        <begin position="27"/>
        <end position="275"/>
    </location>
</feature>
<dbReference type="Proteomes" id="UP000609346">
    <property type="component" value="Unassembled WGS sequence"/>
</dbReference>
<evidence type="ECO:0000256" key="2">
    <source>
        <dbReference type="ARBA" id="ARBA00022741"/>
    </source>
</evidence>
<evidence type="ECO:0000256" key="5">
    <source>
        <dbReference type="PROSITE-ProRule" id="PRU10141"/>
    </source>
</evidence>
<dbReference type="InterPro" id="IPR017441">
    <property type="entry name" value="Protein_kinase_ATP_BS"/>
</dbReference>
<evidence type="ECO:0000313" key="8">
    <source>
        <dbReference type="Proteomes" id="UP000609346"/>
    </source>
</evidence>
<reference evidence="7 8" key="1">
    <citation type="submission" date="2020-09" db="EMBL/GenBank/DDBJ databases">
        <title>Paenibacillus sp. strain PR3 16S rRNA gene Genome sequencing and assembly.</title>
        <authorList>
            <person name="Kim J."/>
        </authorList>
    </citation>
    <scope>NUCLEOTIDE SEQUENCE [LARGE SCALE GENOMIC DNA]</scope>
    <source>
        <strain evidence="7 8">PR3</strain>
    </source>
</reference>
<comment type="caution">
    <text evidence="7">The sequence shown here is derived from an EMBL/GenBank/DDBJ whole genome shotgun (WGS) entry which is preliminary data.</text>
</comment>
<dbReference type="SMART" id="SM00220">
    <property type="entry name" value="S_TKc"/>
    <property type="match status" value="1"/>
</dbReference>
<dbReference type="CDD" id="cd14014">
    <property type="entry name" value="STKc_PknB_like"/>
    <property type="match status" value="1"/>
</dbReference>
<gene>
    <name evidence="7" type="ORF">H8B09_09355</name>
</gene>
<dbReference type="InterPro" id="IPR000719">
    <property type="entry name" value="Prot_kinase_dom"/>
</dbReference>
<evidence type="ECO:0000313" key="7">
    <source>
        <dbReference type="EMBL" id="MBD3918958.1"/>
    </source>
</evidence>
<protein>
    <submittedName>
        <fullName evidence="7">Protein kinase</fullName>
    </submittedName>
</protein>
<keyword evidence="1" id="KW-0808">Transferase</keyword>
<dbReference type="Gene3D" id="3.40.50.300">
    <property type="entry name" value="P-loop containing nucleotide triphosphate hydrolases"/>
    <property type="match status" value="1"/>
</dbReference>
<accession>A0ABR8MSK4</accession>
<dbReference type="InterPro" id="IPR008271">
    <property type="entry name" value="Ser/Thr_kinase_AS"/>
</dbReference>
<dbReference type="InterPro" id="IPR027417">
    <property type="entry name" value="P-loop_NTPase"/>
</dbReference>
<keyword evidence="2 5" id="KW-0547">Nucleotide-binding</keyword>
<dbReference type="PROSITE" id="PS00108">
    <property type="entry name" value="PROTEIN_KINASE_ST"/>
    <property type="match status" value="1"/>
</dbReference>
<keyword evidence="4 5" id="KW-0067">ATP-binding</keyword>
<keyword evidence="8" id="KW-1185">Reference proteome</keyword>
<dbReference type="SUPFAM" id="SSF52540">
    <property type="entry name" value="P-loop containing nucleoside triphosphate hydrolases"/>
    <property type="match status" value="1"/>
</dbReference>
<feature type="binding site" evidence="5">
    <location>
        <position position="57"/>
    </location>
    <ligand>
        <name>ATP</name>
        <dbReference type="ChEBI" id="CHEBI:30616"/>
    </ligand>
</feature>
<name>A0ABR8MSK4_9BACL</name>
<dbReference type="PANTHER" id="PTHR43289">
    <property type="entry name" value="MITOGEN-ACTIVATED PROTEIN KINASE KINASE KINASE 20-RELATED"/>
    <property type="match status" value="1"/>
</dbReference>
<dbReference type="Gene3D" id="3.30.200.20">
    <property type="entry name" value="Phosphorylase Kinase, domain 1"/>
    <property type="match status" value="1"/>
</dbReference>
<dbReference type="PANTHER" id="PTHR43289:SF34">
    <property type="entry name" value="SERINE_THREONINE-PROTEIN KINASE YBDM-RELATED"/>
    <property type="match status" value="1"/>
</dbReference>
<evidence type="ECO:0000256" key="1">
    <source>
        <dbReference type="ARBA" id="ARBA00022679"/>
    </source>
</evidence>
<organism evidence="7 8">
    <name type="scientific">Paenibacillus terricola</name>
    <dbReference type="NCBI Taxonomy" id="2763503"/>
    <lineage>
        <taxon>Bacteria</taxon>
        <taxon>Bacillati</taxon>
        <taxon>Bacillota</taxon>
        <taxon>Bacilli</taxon>
        <taxon>Bacillales</taxon>
        <taxon>Paenibacillaceae</taxon>
        <taxon>Paenibacillus</taxon>
    </lineage>
</organism>
<evidence type="ECO:0000256" key="4">
    <source>
        <dbReference type="ARBA" id="ARBA00022840"/>
    </source>
</evidence>
<dbReference type="InterPro" id="IPR011009">
    <property type="entry name" value="Kinase-like_dom_sf"/>
</dbReference>
<sequence>MELDYSTMQMQAGSHPLEAGMMIGGRYRIAGVIGQGGMGVVYAAEDTRLQGKLRAVKAAGRYGSDYDICAEEARMLMRLSHPNVPQIVDYYPPDETGIEYVVMDYVHGETVIQRLSRYQGRMPVDEIVSIGLQLCDALSYLHEQTPQIIHRDLKPSNVMIDKSGHVRLIDFGIARFYKEGVQSDTVLLGTPGFAAPEQEGGSQSDARTDVYGLGALLYFLLSGGRTYAVGNTRLFESAELAIDVPPSLAAAVHRMVLANPSMRFASMRQVEEALMDARPIGRSINRMLGGRHVSDRLPNLTVILSAAPGAGATFVTMTLARLLANGGYSVSAIESSGQTPEWHAWLNGSRADGTMNPAPDGVFYRFEQPRIDWYCQSPDRPPIHADEEASFRLLVEQASNIRKSLLDLSSGWHERSGLGWLNRASTIIVVADPNPAKWSAVRMRQLFDELAAARGDGAKVLWIANKDIKFPQRSEWLSMFPEQPAASMPFIPHEEWMKLLWDGRWVTDVPAYRRTLISSFQQVIRVVIGEK</sequence>
<dbReference type="PROSITE" id="PS50011">
    <property type="entry name" value="PROTEIN_KINASE_DOM"/>
    <property type="match status" value="1"/>
</dbReference>
<dbReference type="PROSITE" id="PS00107">
    <property type="entry name" value="PROTEIN_KINASE_ATP"/>
    <property type="match status" value="1"/>
</dbReference>
<dbReference type="GO" id="GO:0016301">
    <property type="term" value="F:kinase activity"/>
    <property type="evidence" value="ECO:0007669"/>
    <property type="project" value="UniProtKB-KW"/>
</dbReference>
<evidence type="ECO:0000256" key="3">
    <source>
        <dbReference type="ARBA" id="ARBA00022777"/>
    </source>
</evidence>
<dbReference type="RefSeq" id="WP_191203240.1">
    <property type="nucleotide sequence ID" value="NZ_JACXZA010000002.1"/>
</dbReference>
<evidence type="ECO:0000259" key="6">
    <source>
        <dbReference type="PROSITE" id="PS50011"/>
    </source>
</evidence>
<proteinExistence type="predicted"/>
<dbReference type="EMBL" id="JACXZA010000002">
    <property type="protein sequence ID" value="MBD3918958.1"/>
    <property type="molecule type" value="Genomic_DNA"/>
</dbReference>
<dbReference type="Pfam" id="PF00069">
    <property type="entry name" value="Pkinase"/>
    <property type="match status" value="1"/>
</dbReference>
<keyword evidence="3 7" id="KW-0418">Kinase</keyword>